<dbReference type="AlphaFoldDB" id="A0A4S3J6I6"/>
<proteinExistence type="predicted"/>
<comment type="caution">
    <text evidence="1">The sequence shown here is derived from an EMBL/GenBank/DDBJ whole genome shotgun (WGS) entry which is preliminary data.</text>
</comment>
<dbReference type="EMBL" id="SOSA01000506">
    <property type="protein sequence ID" value="THC90566.1"/>
    <property type="molecule type" value="Genomic_DNA"/>
</dbReference>
<evidence type="ECO:0000313" key="1">
    <source>
        <dbReference type="EMBL" id="THC90566.1"/>
    </source>
</evidence>
<reference evidence="1 2" key="1">
    <citation type="submission" date="2019-03" db="EMBL/GenBank/DDBJ databases">
        <title>The genome sequence of a newly discovered highly antifungal drug resistant Aspergillus species, Aspergillus tanneri NIH 1004.</title>
        <authorList>
            <person name="Mounaud S."/>
            <person name="Singh I."/>
            <person name="Joardar V."/>
            <person name="Pakala S."/>
            <person name="Pakala S."/>
            <person name="Venepally P."/>
            <person name="Hoover J."/>
            <person name="Nierman W."/>
            <person name="Chung J."/>
            <person name="Losada L."/>
        </authorList>
    </citation>
    <scope>NUCLEOTIDE SEQUENCE [LARGE SCALE GENOMIC DNA]</scope>
    <source>
        <strain evidence="1 2">NIH1004</strain>
    </source>
</reference>
<dbReference type="VEuPathDB" id="FungiDB:EYZ11_009967"/>
<sequence>MYRTRLETYGTVHRHPLDESVLEMGILVISFTRPLTLHRPNQ</sequence>
<evidence type="ECO:0000313" key="2">
    <source>
        <dbReference type="Proteomes" id="UP000308092"/>
    </source>
</evidence>
<dbReference type="Proteomes" id="UP000308092">
    <property type="component" value="Unassembled WGS sequence"/>
</dbReference>
<organism evidence="1 2">
    <name type="scientific">Aspergillus tanneri</name>
    <dbReference type="NCBI Taxonomy" id="1220188"/>
    <lineage>
        <taxon>Eukaryota</taxon>
        <taxon>Fungi</taxon>
        <taxon>Dikarya</taxon>
        <taxon>Ascomycota</taxon>
        <taxon>Pezizomycotina</taxon>
        <taxon>Eurotiomycetes</taxon>
        <taxon>Eurotiomycetidae</taxon>
        <taxon>Eurotiales</taxon>
        <taxon>Aspergillaceae</taxon>
        <taxon>Aspergillus</taxon>
        <taxon>Aspergillus subgen. Circumdati</taxon>
    </lineage>
</organism>
<protein>
    <submittedName>
        <fullName evidence="1">Uncharacterized protein</fullName>
    </submittedName>
</protein>
<gene>
    <name evidence="1" type="ORF">EYZ11_009967</name>
</gene>
<keyword evidence="2" id="KW-1185">Reference proteome</keyword>
<name>A0A4S3J6I6_9EURO</name>
<accession>A0A4S3J6I6</accession>